<protein>
    <submittedName>
        <fullName evidence="3">Uncharacterized protein</fullName>
    </submittedName>
</protein>
<reference evidence="3" key="1">
    <citation type="submission" date="2022-11" db="UniProtKB">
        <authorList>
            <consortium name="WormBaseParasite"/>
        </authorList>
    </citation>
    <scope>IDENTIFICATION</scope>
</reference>
<evidence type="ECO:0000313" key="2">
    <source>
        <dbReference type="Proteomes" id="UP000887566"/>
    </source>
</evidence>
<sequence length="383" mass="40874">MTRTNGPAAVTDSPPMAYARGELAADEGGRRTSGRGSAPTPSMNARSFRAPRSNRPTKSSTDPPLVSGPPWLPCDPRQVLTQNNSDASLGRVKEETRRPRNDSDSPAFPDFPQGLEQDAGSNIDETMSIATDASDDDQFVVLDTPEGAPFDDVFREENQGRTTVAEEALEAIEEGPASNEFLERILSEKVSVLMAKLNNADLLLGSADQCSRIIIQSRGVNIGESIGIPLSQVYANVNSKEAVSCDENPPAAAAPAAQHPLTMEIRSNGAKDKGTLTGHVSGLKLSIGDASLSNLGAFLQDDSAEEGMAVKIQVDNTALTIMDAKKPDALRILVQSTVIMQGGVPEEVPSNGPVDRTATLEKENAELRRKLNEATELLEKMKK</sequence>
<dbReference type="AlphaFoldDB" id="A0A914WJX7"/>
<evidence type="ECO:0000256" key="1">
    <source>
        <dbReference type="SAM" id="MobiDB-lite"/>
    </source>
</evidence>
<accession>A0A914WJX7</accession>
<keyword evidence="2" id="KW-1185">Reference proteome</keyword>
<feature type="compositionally biased region" description="Basic and acidic residues" evidence="1">
    <location>
        <begin position="91"/>
        <end position="103"/>
    </location>
</feature>
<feature type="region of interest" description="Disordered" evidence="1">
    <location>
        <begin position="1"/>
        <end position="119"/>
    </location>
</feature>
<dbReference type="Proteomes" id="UP000887566">
    <property type="component" value="Unplaced"/>
</dbReference>
<proteinExistence type="predicted"/>
<name>A0A914WJX7_9BILA</name>
<dbReference type="WBParaSite" id="PSAMB.scaffold439size51217.g5890.t1">
    <property type="protein sequence ID" value="PSAMB.scaffold439size51217.g5890.t1"/>
    <property type="gene ID" value="PSAMB.scaffold439size51217.g5890"/>
</dbReference>
<organism evidence="2 3">
    <name type="scientific">Plectus sambesii</name>
    <dbReference type="NCBI Taxonomy" id="2011161"/>
    <lineage>
        <taxon>Eukaryota</taxon>
        <taxon>Metazoa</taxon>
        <taxon>Ecdysozoa</taxon>
        <taxon>Nematoda</taxon>
        <taxon>Chromadorea</taxon>
        <taxon>Plectida</taxon>
        <taxon>Plectina</taxon>
        <taxon>Plectoidea</taxon>
        <taxon>Plectidae</taxon>
        <taxon>Plectus</taxon>
    </lineage>
</organism>
<evidence type="ECO:0000313" key="3">
    <source>
        <dbReference type="WBParaSite" id="PSAMB.scaffold439size51217.g5890.t1"/>
    </source>
</evidence>